<dbReference type="RefSeq" id="WP_394472517.1">
    <property type="nucleotide sequence ID" value="NZ_JBIGHY010000009.1"/>
</dbReference>
<protein>
    <submittedName>
        <fullName evidence="3">BON domain-containing protein</fullName>
    </submittedName>
</protein>
<accession>A0ABW7ESQ1</accession>
<feature type="signal peptide" evidence="1">
    <location>
        <begin position="1"/>
        <end position="21"/>
    </location>
</feature>
<evidence type="ECO:0000313" key="4">
    <source>
        <dbReference type="Proteomes" id="UP001606300"/>
    </source>
</evidence>
<feature type="domain" description="BON" evidence="2">
    <location>
        <begin position="34"/>
        <end position="102"/>
    </location>
</feature>
<evidence type="ECO:0000259" key="2">
    <source>
        <dbReference type="PROSITE" id="PS50914"/>
    </source>
</evidence>
<dbReference type="Gene3D" id="3.30.1340.30">
    <property type="match status" value="1"/>
</dbReference>
<sequence length="105" mass="10998">MKHILAASLIAVAALATTGCAVTSGQSTVGQYVDDATVATRVKARFAEDAQVSAMRIQVETLNGTVQLSGFATTQAEKDRAAQIARATPDVKEVRNNIIVRPAAK</sequence>
<evidence type="ECO:0000256" key="1">
    <source>
        <dbReference type="SAM" id="SignalP"/>
    </source>
</evidence>
<name>A0ABW7ESQ1_9BURK</name>
<gene>
    <name evidence="3" type="ORF">ACG02S_21405</name>
</gene>
<dbReference type="Proteomes" id="UP001606300">
    <property type="component" value="Unassembled WGS sequence"/>
</dbReference>
<dbReference type="EMBL" id="JBIGHY010000009">
    <property type="protein sequence ID" value="MFG6416455.1"/>
    <property type="molecule type" value="Genomic_DNA"/>
</dbReference>
<reference evidence="3 4" key="1">
    <citation type="submission" date="2024-09" db="EMBL/GenBank/DDBJ databases">
        <title>Novel species of the genus Pelomonas and Roseateles isolated from streams.</title>
        <authorList>
            <person name="Lu H."/>
        </authorList>
    </citation>
    <scope>NUCLEOTIDE SEQUENCE [LARGE SCALE GENOMIC DNA]</scope>
    <source>
        <strain evidence="3 4">DC23W</strain>
    </source>
</reference>
<keyword evidence="1" id="KW-0732">Signal</keyword>
<dbReference type="PANTHER" id="PTHR34606:SF16">
    <property type="entry name" value="BON DOMAIN-CONTAINING PROTEIN"/>
    <property type="match status" value="1"/>
</dbReference>
<dbReference type="PROSITE" id="PS50914">
    <property type="entry name" value="BON"/>
    <property type="match status" value="1"/>
</dbReference>
<dbReference type="SMART" id="SM00749">
    <property type="entry name" value="BON"/>
    <property type="match status" value="1"/>
</dbReference>
<dbReference type="Pfam" id="PF04972">
    <property type="entry name" value="BON"/>
    <property type="match status" value="1"/>
</dbReference>
<feature type="chain" id="PRO_5046716482" evidence="1">
    <location>
        <begin position="22"/>
        <end position="105"/>
    </location>
</feature>
<proteinExistence type="predicted"/>
<comment type="caution">
    <text evidence="3">The sequence shown here is derived from an EMBL/GenBank/DDBJ whole genome shotgun (WGS) entry which is preliminary data.</text>
</comment>
<dbReference type="InterPro" id="IPR007055">
    <property type="entry name" value="BON_dom"/>
</dbReference>
<dbReference type="InterPro" id="IPR014004">
    <property type="entry name" value="Transpt-assoc_nodulatn_dom_bac"/>
</dbReference>
<dbReference type="InterPro" id="IPR051686">
    <property type="entry name" value="Lipoprotein_DolP"/>
</dbReference>
<keyword evidence="4" id="KW-1185">Reference proteome</keyword>
<evidence type="ECO:0000313" key="3">
    <source>
        <dbReference type="EMBL" id="MFG6416455.1"/>
    </source>
</evidence>
<dbReference type="PROSITE" id="PS51257">
    <property type="entry name" value="PROKAR_LIPOPROTEIN"/>
    <property type="match status" value="1"/>
</dbReference>
<dbReference type="PANTHER" id="PTHR34606">
    <property type="entry name" value="BON DOMAIN-CONTAINING PROTEIN"/>
    <property type="match status" value="1"/>
</dbReference>
<organism evidence="3 4">
    <name type="scientific">Pelomonas dachongensis</name>
    <dbReference type="NCBI Taxonomy" id="3299029"/>
    <lineage>
        <taxon>Bacteria</taxon>
        <taxon>Pseudomonadati</taxon>
        <taxon>Pseudomonadota</taxon>
        <taxon>Betaproteobacteria</taxon>
        <taxon>Burkholderiales</taxon>
        <taxon>Sphaerotilaceae</taxon>
        <taxon>Roseateles</taxon>
    </lineage>
</organism>